<sequence>MFVFRIWQDVDLHGPRAWLKFIDLSWEHLAVTSLTKSITLHDSGAIGEAFVQMAAMDANIIILGYPNLERLKVVESKILKLVYNFRHKVIEVELTQDEQFLDPDHTGEHNGHDDSEETLDVDQDDFSDFLDYLILTHCS</sequence>
<dbReference type="RefSeq" id="XP_007414242.1">
    <property type="nucleotide sequence ID" value="XM_007414180.1"/>
</dbReference>
<reference evidence="2" key="1">
    <citation type="journal article" date="2011" name="Proc. Natl. Acad. Sci. U.S.A.">
        <title>Obligate biotrophy features unraveled by the genomic analysis of rust fungi.</title>
        <authorList>
            <person name="Duplessis S."/>
            <person name="Cuomo C.A."/>
            <person name="Lin Y.-C."/>
            <person name="Aerts A."/>
            <person name="Tisserant E."/>
            <person name="Veneault-Fourrey C."/>
            <person name="Joly D.L."/>
            <person name="Hacquard S."/>
            <person name="Amselem J."/>
            <person name="Cantarel B.L."/>
            <person name="Chiu R."/>
            <person name="Coutinho P.M."/>
            <person name="Feau N."/>
            <person name="Field M."/>
            <person name="Frey P."/>
            <person name="Gelhaye E."/>
            <person name="Goldberg J."/>
            <person name="Grabherr M.G."/>
            <person name="Kodira C.D."/>
            <person name="Kohler A."/>
            <person name="Kuees U."/>
            <person name="Lindquist E.A."/>
            <person name="Lucas S.M."/>
            <person name="Mago R."/>
            <person name="Mauceli E."/>
            <person name="Morin E."/>
            <person name="Murat C."/>
            <person name="Pangilinan J.L."/>
            <person name="Park R."/>
            <person name="Pearson M."/>
            <person name="Quesneville H."/>
            <person name="Rouhier N."/>
            <person name="Sakthikumar S."/>
            <person name="Salamov A.A."/>
            <person name="Schmutz J."/>
            <person name="Selles B."/>
            <person name="Shapiro H."/>
            <person name="Tanguay P."/>
            <person name="Tuskan G.A."/>
            <person name="Henrissat B."/>
            <person name="Van de Peer Y."/>
            <person name="Rouze P."/>
            <person name="Ellis J.G."/>
            <person name="Dodds P.N."/>
            <person name="Schein J.E."/>
            <person name="Zhong S."/>
            <person name="Hamelin R.C."/>
            <person name="Grigoriev I.V."/>
            <person name="Szabo L.J."/>
            <person name="Martin F."/>
        </authorList>
    </citation>
    <scope>NUCLEOTIDE SEQUENCE [LARGE SCALE GENOMIC DNA]</scope>
    <source>
        <strain evidence="2">98AG31 / pathotype 3-4-7</strain>
    </source>
</reference>
<dbReference type="VEuPathDB" id="FungiDB:MELLADRAFT_66294"/>
<dbReference type="Proteomes" id="UP000001072">
    <property type="component" value="Unassembled WGS sequence"/>
</dbReference>
<protein>
    <submittedName>
        <fullName evidence="1">Uncharacterized protein</fullName>
    </submittedName>
</protein>
<evidence type="ECO:0000313" key="1">
    <source>
        <dbReference type="EMBL" id="EGG02553.1"/>
    </source>
</evidence>
<dbReference type="KEGG" id="mlr:MELLADRAFT_66294"/>
<dbReference type="AlphaFoldDB" id="F4RYM0"/>
<name>F4RYM0_MELLP</name>
<organism evidence="2">
    <name type="scientific">Melampsora larici-populina (strain 98AG31 / pathotype 3-4-7)</name>
    <name type="common">Poplar leaf rust fungus</name>
    <dbReference type="NCBI Taxonomy" id="747676"/>
    <lineage>
        <taxon>Eukaryota</taxon>
        <taxon>Fungi</taxon>
        <taxon>Dikarya</taxon>
        <taxon>Basidiomycota</taxon>
        <taxon>Pucciniomycotina</taxon>
        <taxon>Pucciniomycetes</taxon>
        <taxon>Pucciniales</taxon>
        <taxon>Melampsoraceae</taxon>
        <taxon>Melampsora</taxon>
    </lineage>
</organism>
<proteinExistence type="predicted"/>
<evidence type="ECO:0000313" key="2">
    <source>
        <dbReference type="Proteomes" id="UP000001072"/>
    </source>
</evidence>
<gene>
    <name evidence="1" type="ORF">MELLADRAFT_66294</name>
</gene>
<dbReference type="HOGENOM" id="CLU_1845545_0_0_1"/>
<accession>F4RYM0</accession>
<dbReference type="GeneID" id="18930604"/>
<keyword evidence="2" id="KW-1185">Reference proteome</keyword>
<dbReference type="EMBL" id="GL883130">
    <property type="protein sequence ID" value="EGG02553.1"/>
    <property type="molecule type" value="Genomic_DNA"/>
</dbReference>
<dbReference type="InParanoid" id="F4RYM0"/>